<feature type="domain" description="PDZ" evidence="10">
    <location>
        <begin position="322"/>
        <end position="408"/>
    </location>
</feature>
<dbReference type="GO" id="GO:0005576">
    <property type="term" value="C:extracellular region"/>
    <property type="evidence" value="ECO:0007669"/>
    <property type="project" value="UniProtKB-SubCell"/>
</dbReference>
<dbReference type="InterPro" id="IPR001478">
    <property type="entry name" value="PDZ"/>
</dbReference>
<feature type="domain" description="PDZ" evidence="10">
    <location>
        <begin position="921"/>
        <end position="1005"/>
    </location>
</feature>
<name>A0A9W7X2I8_TRIRA</name>
<accession>A0A9W7X2I8</accession>
<evidence type="ECO:0000256" key="7">
    <source>
        <dbReference type="ARBA" id="ARBA00022737"/>
    </source>
</evidence>
<evidence type="ECO:0000256" key="8">
    <source>
        <dbReference type="ARBA" id="ARBA00023242"/>
    </source>
</evidence>
<feature type="compositionally biased region" description="Low complexity" evidence="9">
    <location>
        <begin position="411"/>
        <end position="438"/>
    </location>
</feature>
<dbReference type="FunFam" id="2.30.42.10:FF:000127">
    <property type="entry name" value="Pro-interleukin-16"/>
    <property type="match status" value="1"/>
</dbReference>
<feature type="region of interest" description="Disordered" evidence="9">
    <location>
        <begin position="771"/>
        <end position="818"/>
    </location>
</feature>
<dbReference type="Pfam" id="PF00595">
    <property type="entry name" value="PDZ"/>
    <property type="match status" value="3"/>
</dbReference>
<sequence length="1008" mass="108201">ECISIRTEGYIAFSMLFMSLSQVSTSAYEGKNGHVYLHRHKGIVHLKMKILSSFTHPRPHEGSRIWKMHMVKGQDGLGIQITGGRGSKRSPHGIIVAHVEEGGAAQRDGRLKAGDELLMINGHSLVGLSHQEAVAILRSTAGLVQLVVASRDESEVDFHKYPSTSLPDLVSTCSGPDALPSPGEEKENMEPDVEDVRASSLSLPTQDLFTDLDRLEDRCRFEGPKGCCRSPTPMKFRSRSQGGGSRLESVGEDDELIVENGDTGSDMAGKPARGGRKHSLPQQLDTVGIRQEYQIVKKSARSLSTVQVESPWRLAQPSIISNIVLMKGQGKGLGFSIVGGQDSARGRMGIFVKTIFSNGAAAADGRLKEGDEILEVNGESLQGLTHQQAIQTFKQLKKGVVTLTVRTRLRSPSLTPCPTPTLLSRSSSPNSNASGGTPVPAGFEDGDSRRGPGPKDRIIMEVTLNKEPGVGLGIGACCLTLENSAPGIYIHSLAPGSVAKMDGRLSRGDQLLEVDSVSLRHAALSEAYAILSECGPGPVSLIISRHPNPKVSEQEMDEVIARSTHRESHSSHTLGLPFKSPSPSVKSRHGEGNPALSWTMKRFLEPASRQGSLSSEAELSQYFSVHDVPSQSSLSETMAMGSSDDDMLHSSRSCNTSIEEAAAPQPHVHRDASYRGSDSSPTTPDCCKAPPGAGRAADPPHQASVGSSPSSVRSPLLRQRRVICYEDEPSDDETGLEEDNGPFSRLLHGVSEFGRHHQEEDSGIVVATSSLEVDDESQDSSESHRQIGSEPASLLYGSSLESEEGSSGPPGAESPFMPIHCMEHNTGPAGGTNLGVKKEPHREGQEFKRSPKLEHKAVTRVKSMMSIECPNPPQRVKGEEPPSVPTTPAQGTQNSTRPPCRLLHCKKGESSDLSGVCTIETIVLQRGERESFGLDLEIKSAPLRVLITGLRPGGVAERDASGKMSVGDEIVTIGDTPVCTSTYQDICDLMHNLPITLTLEIKKPVSEQ</sequence>
<feature type="domain" description="PDZ" evidence="10">
    <location>
        <begin position="461"/>
        <end position="535"/>
    </location>
</feature>
<feature type="region of interest" description="Disordered" evidence="9">
    <location>
        <begin position="169"/>
        <end position="190"/>
    </location>
</feature>
<evidence type="ECO:0000256" key="4">
    <source>
        <dbReference type="ARBA" id="ARBA00022490"/>
    </source>
</evidence>
<feature type="non-terminal residue" evidence="11">
    <location>
        <position position="1008"/>
    </location>
</feature>
<dbReference type="InterPro" id="IPR036034">
    <property type="entry name" value="PDZ_sf"/>
</dbReference>
<evidence type="ECO:0000259" key="10">
    <source>
        <dbReference type="PROSITE" id="PS50106"/>
    </source>
</evidence>
<organism evidence="11 12">
    <name type="scientific">Triplophysa rosa</name>
    <name type="common">Cave loach</name>
    <dbReference type="NCBI Taxonomy" id="992332"/>
    <lineage>
        <taxon>Eukaryota</taxon>
        <taxon>Metazoa</taxon>
        <taxon>Chordata</taxon>
        <taxon>Craniata</taxon>
        <taxon>Vertebrata</taxon>
        <taxon>Euteleostomi</taxon>
        <taxon>Actinopterygii</taxon>
        <taxon>Neopterygii</taxon>
        <taxon>Teleostei</taxon>
        <taxon>Ostariophysi</taxon>
        <taxon>Cypriniformes</taxon>
        <taxon>Nemacheilidae</taxon>
        <taxon>Triplophysa</taxon>
    </lineage>
</organism>
<gene>
    <name evidence="11" type="ORF">IRJ41_008649</name>
</gene>
<dbReference type="CDD" id="cd06758">
    <property type="entry name" value="PDZ2_PDZD2-like"/>
    <property type="match status" value="1"/>
</dbReference>
<dbReference type="Proteomes" id="UP001059041">
    <property type="component" value="Linkage Group LG2"/>
</dbReference>
<feature type="region of interest" description="Disordered" evidence="9">
    <location>
        <begin position="660"/>
        <end position="713"/>
    </location>
</feature>
<reference evidence="11" key="1">
    <citation type="submission" date="2021-02" db="EMBL/GenBank/DDBJ databases">
        <title>Comparative genomics reveals that relaxation of natural selection precedes convergent phenotypic evolution of cavefish.</title>
        <authorList>
            <person name="Peng Z."/>
        </authorList>
    </citation>
    <scope>NUCLEOTIDE SEQUENCE</scope>
    <source>
        <tissue evidence="11">Muscle</tissue>
    </source>
</reference>
<dbReference type="CDD" id="cd06759">
    <property type="entry name" value="PDZ3_PDZD2-PDZ1_hPro-IL-16-like"/>
    <property type="match status" value="1"/>
</dbReference>
<evidence type="ECO:0000256" key="9">
    <source>
        <dbReference type="SAM" id="MobiDB-lite"/>
    </source>
</evidence>
<dbReference type="PROSITE" id="PS50106">
    <property type="entry name" value="PDZ"/>
    <property type="match status" value="4"/>
</dbReference>
<dbReference type="GO" id="GO:0005737">
    <property type="term" value="C:cytoplasm"/>
    <property type="evidence" value="ECO:0007669"/>
    <property type="project" value="UniProtKB-SubCell"/>
</dbReference>
<protein>
    <submittedName>
        <fullName evidence="11">PDZ domain-containing protein 2</fullName>
    </submittedName>
</protein>
<feature type="region of interest" description="Disordered" evidence="9">
    <location>
        <begin position="411"/>
        <end position="454"/>
    </location>
</feature>
<evidence type="ECO:0000313" key="11">
    <source>
        <dbReference type="EMBL" id="KAI7812751.1"/>
    </source>
</evidence>
<dbReference type="EMBL" id="JAFHDT010000002">
    <property type="protein sequence ID" value="KAI7812751.1"/>
    <property type="molecule type" value="Genomic_DNA"/>
</dbReference>
<evidence type="ECO:0000313" key="12">
    <source>
        <dbReference type="Proteomes" id="UP001059041"/>
    </source>
</evidence>
<feature type="region of interest" description="Disordered" evidence="9">
    <location>
        <begin position="560"/>
        <end position="593"/>
    </location>
</feature>
<feature type="compositionally biased region" description="Polar residues" evidence="9">
    <location>
        <begin position="886"/>
        <end position="897"/>
    </location>
</feature>
<dbReference type="FunFam" id="2.30.42.10:FF:000102">
    <property type="entry name" value="Putative pro-interleukin-16"/>
    <property type="match status" value="1"/>
</dbReference>
<feature type="domain" description="PDZ" evidence="10">
    <location>
        <begin position="67"/>
        <end position="152"/>
    </location>
</feature>
<dbReference type="Gene3D" id="2.30.42.10">
    <property type="match status" value="4"/>
</dbReference>
<keyword evidence="6" id="KW-0597">Phosphoprotein</keyword>
<dbReference type="PANTHER" id="PTHR11324">
    <property type="entry name" value="IL16-RELATED"/>
    <property type="match status" value="1"/>
</dbReference>
<comment type="subcellular location">
    <subcellularLocation>
        <location evidence="2">Cytoplasm</location>
    </subcellularLocation>
    <subcellularLocation>
        <location evidence="1">Nucleus</location>
    </subcellularLocation>
    <subcellularLocation>
        <location evidence="3">Secreted</location>
    </subcellularLocation>
</comment>
<evidence type="ECO:0000256" key="1">
    <source>
        <dbReference type="ARBA" id="ARBA00004123"/>
    </source>
</evidence>
<evidence type="ECO:0000256" key="6">
    <source>
        <dbReference type="ARBA" id="ARBA00022553"/>
    </source>
</evidence>
<proteinExistence type="predicted"/>
<evidence type="ECO:0000256" key="3">
    <source>
        <dbReference type="ARBA" id="ARBA00004613"/>
    </source>
</evidence>
<feature type="region of interest" description="Disordered" evidence="9">
    <location>
        <begin position="868"/>
        <end position="899"/>
    </location>
</feature>
<keyword evidence="4" id="KW-0963">Cytoplasm</keyword>
<dbReference type="CDD" id="cd06760">
    <property type="entry name" value="PDZ4_PDZD2-PDZ2_hPro-IL-16-like"/>
    <property type="match status" value="1"/>
</dbReference>
<keyword evidence="12" id="KW-1185">Reference proteome</keyword>
<dbReference type="GO" id="GO:0005634">
    <property type="term" value="C:nucleus"/>
    <property type="evidence" value="ECO:0007669"/>
    <property type="project" value="UniProtKB-SubCell"/>
</dbReference>
<evidence type="ECO:0000256" key="2">
    <source>
        <dbReference type="ARBA" id="ARBA00004496"/>
    </source>
</evidence>
<feature type="compositionally biased region" description="Low complexity" evidence="9">
    <location>
        <begin position="689"/>
        <end position="713"/>
    </location>
</feature>
<keyword evidence="7" id="KW-0677">Repeat</keyword>
<keyword evidence="8" id="KW-0539">Nucleus</keyword>
<dbReference type="AlphaFoldDB" id="A0A9W7X2I8"/>
<dbReference type="SUPFAM" id="SSF50156">
    <property type="entry name" value="PDZ domain-like"/>
    <property type="match status" value="4"/>
</dbReference>
<comment type="caution">
    <text evidence="11">The sequence shown here is derived from an EMBL/GenBank/DDBJ whole genome shotgun (WGS) entry which is preliminary data.</text>
</comment>
<feature type="compositionally biased region" description="Low complexity" evidence="9">
    <location>
        <begin position="793"/>
        <end position="815"/>
    </location>
</feature>
<dbReference type="SMART" id="SM00228">
    <property type="entry name" value="PDZ"/>
    <property type="match status" value="4"/>
</dbReference>
<dbReference type="PANTHER" id="PTHR11324:SF16">
    <property type="entry name" value="PDZ DOMAIN-CONTAINING PROTEIN 2"/>
    <property type="match status" value="1"/>
</dbReference>
<feature type="region of interest" description="Disordered" evidence="9">
    <location>
        <begin position="261"/>
        <end position="280"/>
    </location>
</feature>
<keyword evidence="5" id="KW-0964">Secreted</keyword>
<evidence type="ECO:0000256" key="5">
    <source>
        <dbReference type="ARBA" id="ARBA00022525"/>
    </source>
</evidence>
<dbReference type="CDD" id="cd06761">
    <property type="entry name" value="PDZ5_PDZD2-like"/>
    <property type="match status" value="1"/>
</dbReference>